<name>A0A2B4R9R2_STYPI</name>
<feature type="region of interest" description="Disordered" evidence="1">
    <location>
        <begin position="647"/>
        <end position="747"/>
    </location>
</feature>
<accession>A0A2B4R9R2</accession>
<feature type="compositionally biased region" description="Polar residues" evidence="1">
    <location>
        <begin position="718"/>
        <end position="747"/>
    </location>
</feature>
<reference evidence="3" key="1">
    <citation type="journal article" date="2017" name="bioRxiv">
        <title>Comparative analysis of the genomes of Stylophora pistillata and Acropora digitifera provides evidence for extensive differences between species of corals.</title>
        <authorList>
            <person name="Voolstra C.R."/>
            <person name="Li Y."/>
            <person name="Liew Y.J."/>
            <person name="Baumgarten S."/>
            <person name="Zoccola D."/>
            <person name="Flot J.-F."/>
            <person name="Tambutte S."/>
            <person name="Allemand D."/>
            <person name="Aranda M."/>
        </authorList>
    </citation>
    <scope>NUCLEOTIDE SEQUENCE [LARGE SCALE GENOMIC DNA]</scope>
</reference>
<dbReference type="Proteomes" id="UP000225706">
    <property type="component" value="Unassembled WGS sequence"/>
</dbReference>
<gene>
    <name evidence="2" type="ORF">AWC38_SpisGene22358</name>
</gene>
<keyword evidence="3" id="KW-1185">Reference proteome</keyword>
<dbReference type="EMBL" id="LSMT01000949">
    <property type="protein sequence ID" value="PFX13549.1"/>
    <property type="molecule type" value="Genomic_DNA"/>
</dbReference>
<organism evidence="2 3">
    <name type="scientific">Stylophora pistillata</name>
    <name type="common">Smooth cauliflower coral</name>
    <dbReference type="NCBI Taxonomy" id="50429"/>
    <lineage>
        <taxon>Eukaryota</taxon>
        <taxon>Metazoa</taxon>
        <taxon>Cnidaria</taxon>
        <taxon>Anthozoa</taxon>
        <taxon>Hexacorallia</taxon>
        <taxon>Scleractinia</taxon>
        <taxon>Astrocoeniina</taxon>
        <taxon>Pocilloporidae</taxon>
        <taxon>Stylophora</taxon>
    </lineage>
</organism>
<proteinExistence type="predicted"/>
<dbReference type="OrthoDB" id="5961101at2759"/>
<sequence length="747" mass="83774">MQKADVFIELGLQTYGGAWQPKVDNHLPATVTSRKRISAVSLHAILEAQKNVVLSAVKKQIPGLQSSLLKVETDLVSQIVLEVQPETYVFKKKGNEQQFNFNRKVIKRSSAAIKALESGNIGKAKEELNQDQETQWVGDARGLKRRVPTTFPTGTYLQGKQDKKEESSEELKTKKALEAVTVVVAGRGRGMVAVFMNNSSIRSNPRIVGLSLPGCPPLSPISQYADDTSLILTSDDGIKAALEVYHQYERASGSKINFGKSKGLWLGGWRGRTDSPVPFDWTPSKLKVLGVFIGPGNLEEDNWRPRISAVDHVLKSWRSRVLTFRGKALVINALALSRVWYVASLIHMPAWVETELTRLVFSFFWSGKRELVARAAVVQPALFGGFSVVSVRFKVWALLGQWVRRFASSPSSWVSLMSFWFQSVLGVSPLVAFSRPFSVDSRALPPFYQSLILAWRKLDGSFATSRDCLVYASSSPLVCSPVVSMSSKSCYLYLLSENMVQPRCVYKYELQFPNLDWPATWRTLSMFDLDRRVTDLNWKIAHGVLYTARRLSLFENYALQDVDKPLTFVTICEAPFELSDLAIIKRLAPYREVLHYRRGIGHEASECQRPVLCCICKEGHLGINRDYSWVYPLTHCAETDETDEVNIDVSDDHGSMDENSPLASVPLPPKRSSENFPPPNPPVNDELAESLPPFSPPPEDLNETDQSSQPEQPSQPENFNETQPPSQPEHSLQHSQPEQPLQHSQLE</sequence>
<comment type="caution">
    <text evidence="2">The sequence shown here is derived from an EMBL/GenBank/DDBJ whole genome shotgun (WGS) entry which is preliminary data.</text>
</comment>
<dbReference type="PANTHER" id="PTHR33116">
    <property type="entry name" value="REVERSE TRANSCRIPTASE ZINC-BINDING DOMAIN-CONTAINING PROTEIN-RELATED-RELATED"/>
    <property type="match status" value="1"/>
</dbReference>
<dbReference type="AlphaFoldDB" id="A0A2B4R9R2"/>
<protein>
    <submittedName>
        <fullName evidence="2">Transposon TX1 uncharacterized 149 kDa protein</fullName>
    </submittedName>
</protein>
<dbReference type="PANTHER" id="PTHR33116:SF78">
    <property type="entry name" value="OS12G0587133 PROTEIN"/>
    <property type="match status" value="1"/>
</dbReference>
<evidence type="ECO:0000313" key="3">
    <source>
        <dbReference type="Proteomes" id="UP000225706"/>
    </source>
</evidence>
<evidence type="ECO:0000256" key="1">
    <source>
        <dbReference type="SAM" id="MobiDB-lite"/>
    </source>
</evidence>
<feature type="compositionally biased region" description="Low complexity" evidence="1">
    <location>
        <begin position="706"/>
        <end position="717"/>
    </location>
</feature>
<evidence type="ECO:0000313" key="2">
    <source>
        <dbReference type="EMBL" id="PFX13549.1"/>
    </source>
</evidence>